<evidence type="ECO:0000313" key="12">
    <source>
        <dbReference type="EMBL" id="SDG67625.1"/>
    </source>
</evidence>
<name>A0A1G7W6J7_9RHOB</name>
<keyword evidence="4" id="KW-0808">Transferase</keyword>
<dbReference type="SUPFAM" id="SSF141523">
    <property type="entry name" value="L,D-transpeptidase catalytic domain-like"/>
    <property type="match status" value="1"/>
</dbReference>
<dbReference type="Gene3D" id="2.40.440.10">
    <property type="entry name" value="L,D-transpeptidase catalytic domain-like"/>
    <property type="match status" value="1"/>
</dbReference>
<keyword evidence="12" id="KW-0449">Lipoprotein</keyword>
<dbReference type="RefSeq" id="WP_093743636.1">
    <property type="nucleotide sequence ID" value="NZ_FNBP01000010.1"/>
</dbReference>
<accession>A0A1G7W6J7</accession>
<sequence>MTLMNRRAILSTGAAVLFTGPAFAAATPAKHQARIVKTRGGFAPHEIHVDPGQFALYWTLPDGRAIRYPVGIGAADRYAAGVFRVGRQAAWPRWTPTKNMIRREPHLYAKHAAGMPGGPGNPLGAHALYLYRGSRDTLLRIHGTPDPRGIGQAISNGCVRMLNAHVVDLAKRVPNGTRVVLH</sequence>
<dbReference type="InterPro" id="IPR050979">
    <property type="entry name" value="LD-transpeptidase"/>
</dbReference>
<dbReference type="Proteomes" id="UP000199399">
    <property type="component" value="Unassembled WGS sequence"/>
</dbReference>
<dbReference type="GO" id="GO:0008360">
    <property type="term" value="P:regulation of cell shape"/>
    <property type="evidence" value="ECO:0007669"/>
    <property type="project" value="UniProtKB-UniRule"/>
</dbReference>
<evidence type="ECO:0000256" key="8">
    <source>
        <dbReference type="ARBA" id="ARBA00023316"/>
    </source>
</evidence>
<dbReference type="EMBL" id="FNBP01000010">
    <property type="protein sequence ID" value="SDG67625.1"/>
    <property type="molecule type" value="Genomic_DNA"/>
</dbReference>
<comment type="similarity">
    <text evidence="2">Belongs to the YkuD family.</text>
</comment>
<keyword evidence="13" id="KW-1185">Reference proteome</keyword>
<evidence type="ECO:0000256" key="10">
    <source>
        <dbReference type="SAM" id="SignalP"/>
    </source>
</evidence>
<evidence type="ECO:0000256" key="5">
    <source>
        <dbReference type="ARBA" id="ARBA00022801"/>
    </source>
</evidence>
<dbReference type="GO" id="GO:0018104">
    <property type="term" value="P:peptidoglycan-protein cross-linking"/>
    <property type="evidence" value="ECO:0007669"/>
    <property type="project" value="TreeGrafter"/>
</dbReference>
<evidence type="ECO:0000259" key="11">
    <source>
        <dbReference type="PROSITE" id="PS52029"/>
    </source>
</evidence>
<gene>
    <name evidence="12" type="ORF">SAMN04489759_11078</name>
</gene>
<feature type="active site" description="Nucleophile" evidence="9">
    <location>
        <position position="158"/>
    </location>
</feature>
<evidence type="ECO:0000256" key="7">
    <source>
        <dbReference type="ARBA" id="ARBA00022984"/>
    </source>
</evidence>
<feature type="active site" description="Proton donor/acceptor" evidence="9">
    <location>
        <position position="142"/>
    </location>
</feature>
<evidence type="ECO:0000256" key="9">
    <source>
        <dbReference type="PROSITE-ProRule" id="PRU01373"/>
    </source>
</evidence>
<dbReference type="GO" id="GO:0005576">
    <property type="term" value="C:extracellular region"/>
    <property type="evidence" value="ECO:0007669"/>
    <property type="project" value="TreeGrafter"/>
</dbReference>
<dbReference type="GO" id="GO:0071972">
    <property type="term" value="F:peptidoglycan L,D-transpeptidase activity"/>
    <property type="evidence" value="ECO:0007669"/>
    <property type="project" value="TreeGrafter"/>
</dbReference>
<evidence type="ECO:0000256" key="4">
    <source>
        <dbReference type="ARBA" id="ARBA00022679"/>
    </source>
</evidence>
<feature type="signal peptide" evidence="10">
    <location>
        <begin position="1"/>
        <end position="24"/>
    </location>
</feature>
<organism evidence="12 13">
    <name type="scientific">Sulfitobacter delicatus</name>
    <dbReference type="NCBI Taxonomy" id="218672"/>
    <lineage>
        <taxon>Bacteria</taxon>
        <taxon>Pseudomonadati</taxon>
        <taxon>Pseudomonadota</taxon>
        <taxon>Alphaproteobacteria</taxon>
        <taxon>Rhodobacterales</taxon>
        <taxon>Roseobacteraceae</taxon>
        <taxon>Sulfitobacter</taxon>
    </lineage>
</organism>
<evidence type="ECO:0000256" key="3">
    <source>
        <dbReference type="ARBA" id="ARBA00022676"/>
    </source>
</evidence>
<keyword evidence="3" id="KW-0328">Glycosyltransferase</keyword>
<dbReference type="Pfam" id="PF03734">
    <property type="entry name" value="YkuD"/>
    <property type="match status" value="1"/>
</dbReference>
<feature type="domain" description="L,D-TPase catalytic" evidence="11">
    <location>
        <begin position="45"/>
        <end position="182"/>
    </location>
</feature>
<evidence type="ECO:0000256" key="2">
    <source>
        <dbReference type="ARBA" id="ARBA00005992"/>
    </source>
</evidence>
<keyword evidence="10" id="KW-0732">Signal</keyword>
<proteinExistence type="inferred from homology"/>
<reference evidence="13" key="1">
    <citation type="submission" date="2016-10" db="EMBL/GenBank/DDBJ databases">
        <authorList>
            <person name="Varghese N."/>
            <person name="Submissions S."/>
        </authorList>
    </citation>
    <scope>NUCLEOTIDE SEQUENCE [LARGE SCALE GENOMIC DNA]</scope>
    <source>
        <strain evidence="13">DSM 16477</strain>
    </source>
</reference>
<protein>
    <submittedName>
        <fullName evidence="12">Lipoprotein-anchoring transpeptidase ErfK/SrfK</fullName>
    </submittedName>
</protein>
<dbReference type="CDD" id="cd16913">
    <property type="entry name" value="YkuD_like"/>
    <property type="match status" value="1"/>
</dbReference>
<keyword evidence="6 9" id="KW-0133">Cell shape</keyword>
<dbReference type="STRING" id="218672.SAMN04489759_11078"/>
<evidence type="ECO:0000256" key="1">
    <source>
        <dbReference type="ARBA" id="ARBA00004752"/>
    </source>
</evidence>
<feature type="chain" id="PRO_5011512177" evidence="10">
    <location>
        <begin position="25"/>
        <end position="182"/>
    </location>
</feature>
<dbReference type="OrthoDB" id="9795305at2"/>
<dbReference type="AlphaFoldDB" id="A0A1G7W6J7"/>
<keyword evidence="5" id="KW-0378">Hydrolase</keyword>
<dbReference type="GO" id="GO:0016757">
    <property type="term" value="F:glycosyltransferase activity"/>
    <property type="evidence" value="ECO:0007669"/>
    <property type="project" value="UniProtKB-KW"/>
</dbReference>
<dbReference type="PANTHER" id="PTHR30582:SF24">
    <property type="entry name" value="L,D-TRANSPEPTIDASE ERFK_SRFK-RELATED"/>
    <property type="match status" value="1"/>
</dbReference>
<dbReference type="GO" id="GO:0071555">
    <property type="term" value="P:cell wall organization"/>
    <property type="evidence" value="ECO:0007669"/>
    <property type="project" value="UniProtKB-UniRule"/>
</dbReference>
<evidence type="ECO:0000313" key="13">
    <source>
        <dbReference type="Proteomes" id="UP000199399"/>
    </source>
</evidence>
<dbReference type="InterPro" id="IPR005490">
    <property type="entry name" value="LD_TPept_cat_dom"/>
</dbReference>
<dbReference type="InterPro" id="IPR038063">
    <property type="entry name" value="Transpep_catalytic_dom"/>
</dbReference>
<evidence type="ECO:0000256" key="6">
    <source>
        <dbReference type="ARBA" id="ARBA00022960"/>
    </source>
</evidence>
<keyword evidence="8 9" id="KW-0961">Cell wall biogenesis/degradation</keyword>
<dbReference type="PROSITE" id="PS52029">
    <property type="entry name" value="LD_TPASE"/>
    <property type="match status" value="1"/>
</dbReference>
<dbReference type="PANTHER" id="PTHR30582">
    <property type="entry name" value="L,D-TRANSPEPTIDASE"/>
    <property type="match status" value="1"/>
</dbReference>
<comment type="pathway">
    <text evidence="1 9">Cell wall biogenesis; peptidoglycan biosynthesis.</text>
</comment>
<dbReference type="UniPathway" id="UPA00219"/>
<keyword evidence="7 9" id="KW-0573">Peptidoglycan synthesis</keyword>